<evidence type="ECO:0000313" key="2">
    <source>
        <dbReference type="CGD" id="CAL0000193433"/>
    </source>
</evidence>
<proteinExistence type="predicted"/>
<dbReference type="eggNOG" id="ENOG502T6DQ">
    <property type="taxonomic scope" value="Eukaryota"/>
</dbReference>
<reference evidence="3 4" key="3">
    <citation type="journal article" date="2013" name="Genome Biol.">
        <title>Assembly of a phased diploid Candida albicans genome facilitates allele-specific measurements and provides a simple model for repeat and indel structure.</title>
        <authorList>
            <person name="Muzzey D."/>
            <person name="Schwartz K."/>
            <person name="Weissman J.S."/>
            <person name="Sherlock G."/>
        </authorList>
    </citation>
    <scope>NUCLEOTIDE SEQUENCE [LARGE SCALE GENOMIC DNA]</scope>
    <source>
        <strain evidence="4">SC5314 / ATCC MYA-2876</strain>
    </source>
</reference>
<gene>
    <name evidence="3" type="ordered locus">CAALFM_C206030WA</name>
    <name evidence="2" type="ordered locus">orf19.11599</name>
</gene>
<dbReference type="EMBL" id="CP017624">
    <property type="protein sequence ID" value="AOW27613.1"/>
    <property type="molecule type" value="Genomic_DNA"/>
</dbReference>
<name>A0A1D8PHJ1_CANAL</name>
<dbReference type="Proteomes" id="UP000000559">
    <property type="component" value="Chromosome 2"/>
</dbReference>
<feature type="region of interest" description="Disordered" evidence="1">
    <location>
        <begin position="1"/>
        <end position="22"/>
    </location>
</feature>
<evidence type="ECO:0000256" key="1">
    <source>
        <dbReference type="SAM" id="MobiDB-lite"/>
    </source>
</evidence>
<keyword evidence="4" id="KW-1185">Reference proteome</keyword>
<dbReference type="KEGG" id="cal:CAALFM_C206030WA"/>
<accession>A0A1D8PHJ1</accession>
<reference evidence="3 4" key="2">
    <citation type="journal article" date="2007" name="Genome Biol.">
        <title>Assembly of the Candida albicans genome into sixteen supercontigs aligned on the eight chromosomes.</title>
        <authorList>
            <person name="van het Hoog M."/>
            <person name="Rast T.J."/>
            <person name="Martchenko M."/>
            <person name="Grindle S."/>
            <person name="Dignard D."/>
            <person name="Hogues H."/>
            <person name="Cuomo C."/>
            <person name="Berriman M."/>
            <person name="Scherer S."/>
            <person name="Magee B.B."/>
            <person name="Whiteway M."/>
            <person name="Chibana H."/>
            <person name="Nantel A."/>
            <person name="Magee P.T."/>
        </authorList>
    </citation>
    <scope>GENOME REANNOTATION</scope>
    <source>
        <strain evidence="4">SC5314 / ATCC MYA-2876</strain>
    </source>
</reference>
<feature type="compositionally biased region" description="Low complexity" evidence="1">
    <location>
        <begin position="1"/>
        <end position="17"/>
    </location>
</feature>
<dbReference type="VEuPathDB" id="FungiDB:C2_06030W_A"/>
<protein>
    <submittedName>
        <fullName evidence="3">Uncharacterized protein</fullName>
    </submittedName>
</protein>
<dbReference type="InParanoid" id="A0A1D8PHJ1"/>
<dbReference type="OrthoDB" id="4093184at2759"/>
<dbReference type="GeneID" id="3644070"/>
<organism evidence="3 4">
    <name type="scientific">Candida albicans (strain SC5314 / ATCC MYA-2876)</name>
    <name type="common">Yeast</name>
    <dbReference type="NCBI Taxonomy" id="237561"/>
    <lineage>
        <taxon>Eukaryota</taxon>
        <taxon>Fungi</taxon>
        <taxon>Dikarya</taxon>
        <taxon>Ascomycota</taxon>
        <taxon>Saccharomycotina</taxon>
        <taxon>Pichiomycetes</taxon>
        <taxon>Debaryomycetaceae</taxon>
        <taxon>Candida/Lodderomyces clade</taxon>
        <taxon>Candida</taxon>
    </lineage>
</organism>
<dbReference type="RefSeq" id="XP_714287.2">
    <property type="nucleotide sequence ID" value="XM_709194.2"/>
</dbReference>
<evidence type="ECO:0000313" key="4">
    <source>
        <dbReference type="Proteomes" id="UP000000559"/>
    </source>
</evidence>
<dbReference type="AlphaFoldDB" id="A0A1D8PHJ1"/>
<dbReference type="CGD" id="CAL0000193433">
    <property type="gene designation" value="orf19.11599"/>
</dbReference>
<reference evidence="3 4" key="1">
    <citation type="journal article" date="2004" name="Proc. Natl. Acad. Sci. U.S.A.">
        <title>The diploid genome sequence of Candida albicans.</title>
        <authorList>
            <person name="Jones T."/>
            <person name="Federspiel N.A."/>
            <person name="Chibana H."/>
            <person name="Dungan J."/>
            <person name="Kalman S."/>
            <person name="Magee B.B."/>
            <person name="Newport G."/>
            <person name="Thorstenson Y.R."/>
            <person name="Agabian N."/>
            <person name="Magee P.T."/>
            <person name="Davis R.W."/>
            <person name="Scherer S."/>
        </authorList>
    </citation>
    <scope>NUCLEOTIDE SEQUENCE [LARGE SCALE GENOMIC DNA]</scope>
    <source>
        <strain evidence="4">SC5314 / ATCC MYA-2876</strain>
    </source>
</reference>
<evidence type="ECO:0000313" key="3">
    <source>
        <dbReference type="EMBL" id="AOW27613.1"/>
    </source>
</evidence>
<sequence>MSSESLPISSSSSSSSSNRKKANESVLEEAIVRSSIDTIDLITPKKLSNLSIKTTADDLQSNIEGYQEFLSNANTLFGERPLADYQYLWLETIYRLTFTLVKLKKSFSQLYLHAQPYEIESIGPKAIVLNAKLMQATEELSILMCEFFNNALSIVVAFENRVQSLIGQCLKLLLLEEMEDDRFDHISNAVLQQIQVYLINHKVGIEILIRFSETVYKLGKSPLILPLLQEFDPELPMNLIASNAINLVDVMNFYRYVSFNLVSLSVNDKKYAKLAEIYFRILLAFPNLNLKLYVKDEDEKGMFRDKRDEFIINLSERQELSLMYVLNYLLAVGSLRKLLESSQLYQKELSFLVNSVSLSLSKDIDKLASQTTSTRSSMVSIPQYNMEIERKLEIEKKLASSKYKYSSLSSVIFNGSYKEKLRLVVNFGESLLAPNLLVKKLKNKSIDNNDSYVESNKVVERLIHAMNKIEEDLLAVL</sequence>